<evidence type="ECO:0000313" key="10">
    <source>
        <dbReference type="EMBL" id="KAG0472464.1"/>
    </source>
</evidence>
<comment type="caution">
    <text evidence="10">The sequence shown here is derived from an EMBL/GenBank/DDBJ whole genome shotgun (WGS) entry which is preliminary data.</text>
</comment>
<keyword evidence="6" id="KW-0539">Nucleus</keyword>
<dbReference type="OrthoDB" id="2143914at2759"/>
<keyword evidence="5" id="KW-0804">Transcription</keyword>
<dbReference type="InterPro" id="IPR009057">
    <property type="entry name" value="Homeodomain-like_sf"/>
</dbReference>
<feature type="domain" description="Myb-like" evidence="8">
    <location>
        <begin position="90"/>
        <end position="140"/>
    </location>
</feature>
<dbReference type="FunFam" id="1.10.10.60:FF:000001">
    <property type="entry name" value="MYB-related transcription factor"/>
    <property type="match status" value="1"/>
</dbReference>
<gene>
    <name evidence="10" type="ORF">HPP92_017010</name>
</gene>
<dbReference type="InterPro" id="IPR001005">
    <property type="entry name" value="SANT/Myb"/>
</dbReference>
<dbReference type="SMART" id="SM00717">
    <property type="entry name" value="SANT"/>
    <property type="match status" value="2"/>
</dbReference>
<protein>
    <submittedName>
        <fullName evidence="10">Uncharacterized protein</fullName>
    </submittedName>
</protein>
<feature type="region of interest" description="Disordered" evidence="7">
    <location>
        <begin position="165"/>
        <end position="189"/>
    </location>
</feature>
<sequence length="419" mass="45668">MRKEGLNLTGKWEMMTGRKVGGTTVAVSSAARGIVGQQMLKKGPWTVSEDAILMDYVKMHGEGKWNLVQKNSGLQRSGKSIRLRWLNHLHPDLRKGPFAPEEEMLIFQLHALHGNKWSRIASQVPGRTDNEIKNFWNTKKKREKRAVKNRFCSLDFQQLMELRKFSQGGSSDSRTATSTPVPATPTQMEGNPPLLYAAEPTPISLFNSAPSSPAESAVGLLSQNSFRSLLKGPGPILQENMGAEDFLPDPLAAVSAPAPAVASQYVLGSFELSTTPLPIISPSCSAEMELPSSQVSSEFDEGEHNATPMQDNNVFFDALLHASQDYGVGKLLKDDQAMETSCKLSDIDSSIGTQLNKGITEAAPPDTSTLFYIMPAYAAEWYNDIRMAQAELEFGVGFCSSATCISSVEPLFAPAAYLS</sequence>
<dbReference type="PANTHER" id="PTHR47995">
    <property type="entry name" value="TRANSCRIPTION FACTOR MYB33-RELATED"/>
    <property type="match status" value="1"/>
</dbReference>
<dbReference type="PROSITE" id="PS50090">
    <property type="entry name" value="MYB_LIKE"/>
    <property type="match status" value="2"/>
</dbReference>
<dbReference type="PANTHER" id="PTHR47995:SF1">
    <property type="entry name" value="OS03G0578900 PROTEIN"/>
    <property type="match status" value="1"/>
</dbReference>
<evidence type="ECO:0000259" key="9">
    <source>
        <dbReference type="PROSITE" id="PS51294"/>
    </source>
</evidence>
<name>A0A835UR03_VANPL</name>
<feature type="domain" description="HTH myb-type" evidence="9">
    <location>
        <begin position="90"/>
        <end position="144"/>
    </location>
</feature>
<evidence type="ECO:0000256" key="1">
    <source>
        <dbReference type="ARBA" id="ARBA00004123"/>
    </source>
</evidence>
<evidence type="ECO:0000256" key="5">
    <source>
        <dbReference type="ARBA" id="ARBA00023163"/>
    </source>
</evidence>
<dbReference type="SUPFAM" id="SSF46689">
    <property type="entry name" value="Homeodomain-like"/>
    <property type="match status" value="1"/>
</dbReference>
<dbReference type="GO" id="GO:0005634">
    <property type="term" value="C:nucleus"/>
    <property type="evidence" value="ECO:0007669"/>
    <property type="project" value="UniProtKB-SubCell"/>
</dbReference>
<dbReference type="GO" id="GO:0003677">
    <property type="term" value="F:DNA binding"/>
    <property type="evidence" value="ECO:0007669"/>
    <property type="project" value="UniProtKB-KW"/>
</dbReference>
<keyword evidence="4" id="KW-0238">DNA-binding</keyword>
<dbReference type="EMBL" id="JADCNM010000008">
    <property type="protein sequence ID" value="KAG0472464.1"/>
    <property type="molecule type" value="Genomic_DNA"/>
</dbReference>
<feature type="domain" description="HTH myb-type" evidence="9">
    <location>
        <begin position="37"/>
        <end position="89"/>
    </location>
</feature>
<accession>A0A835UR03</accession>
<dbReference type="Pfam" id="PF00249">
    <property type="entry name" value="Myb_DNA-binding"/>
    <property type="match status" value="2"/>
</dbReference>
<dbReference type="AlphaFoldDB" id="A0A835UR03"/>
<evidence type="ECO:0000256" key="2">
    <source>
        <dbReference type="ARBA" id="ARBA00022737"/>
    </source>
</evidence>
<dbReference type="PROSITE" id="PS51294">
    <property type="entry name" value="HTH_MYB"/>
    <property type="match status" value="2"/>
</dbReference>
<proteinExistence type="predicted"/>
<dbReference type="InterPro" id="IPR017930">
    <property type="entry name" value="Myb_dom"/>
</dbReference>
<feature type="domain" description="Myb-like" evidence="8">
    <location>
        <begin position="37"/>
        <end position="89"/>
    </location>
</feature>
<evidence type="ECO:0000256" key="7">
    <source>
        <dbReference type="SAM" id="MobiDB-lite"/>
    </source>
</evidence>
<evidence type="ECO:0000259" key="8">
    <source>
        <dbReference type="PROSITE" id="PS50090"/>
    </source>
</evidence>
<organism evidence="10 11">
    <name type="scientific">Vanilla planifolia</name>
    <name type="common">Vanilla</name>
    <dbReference type="NCBI Taxonomy" id="51239"/>
    <lineage>
        <taxon>Eukaryota</taxon>
        <taxon>Viridiplantae</taxon>
        <taxon>Streptophyta</taxon>
        <taxon>Embryophyta</taxon>
        <taxon>Tracheophyta</taxon>
        <taxon>Spermatophyta</taxon>
        <taxon>Magnoliopsida</taxon>
        <taxon>Liliopsida</taxon>
        <taxon>Asparagales</taxon>
        <taxon>Orchidaceae</taxon>
        <taxon>Vanilloideae</taxon>
        <taxon>Vanilleae</taxon>
        <taxon>Vanilla</taxon>
    </lineage>
</organism>
<evidence type="ECO:0000256" key="6">
    <source>
        <dbReference type="ARBA" id="ARBA00023242"/>
    </source>
</evidence>
<keyword evidence="2" id="KW-0677">Repeat</keyword>
<dbReference type="Proteomes" id="UP000639772">
    <property type="component" value="Unassembled WGS sequence"/>
</dbReference>
<reference evidence="10 11" key="1">
    <citation type="journal article" date="2020" name="Nat. Food">
        <title>A phased Vanilla planifolia genome enables genetic improvement of flavour and production.</title>
        <authorList>
            <person name="Hasing T."/>
            <person name="Tang H."/>
            <person name="Brym M."/>
            <person name="Khazi F."/>
            <person name="Huang T."/>
            <person name="Chambers A.H."/>
        </authorList>
    </citation>
    <scope>NUCLEOTIDE SEQUENCE [LARGE SCALE GENOMIC DNA]</scope>
    <source>
        <tissue evidence="10">Leaf</tissue>
    </source>
</reference>
<dbReference type="CDD" id="cd00167">
    <property type="entry name" value="SANT"/>
    <property type="match status" value="2"/>
</dbReference>
<comment type="subcellular location">
    <subcellularLocation>
        <location evidence="1">Nucleus</location>
    </subcellularLocation>
</comment>
<feature type="compositionally biased region" description="Low complexity" evidence="7">
    <location>
        <begin position="175"/>
        <end position="186"/>
    </location>
</feature>
<dbReference type="Gene3D" id="1.10.10.60">
    <property type="entry name" value="Homeodomain-like"/>
    <property type="match status" value="2"/>
</dbReference>
<keyword evidence="3" id="KW-0805">Transcription regulation</keyword>
<evidence type="ECO:0000256" key="3">
    <source>
        <dbReference type="ARBA" id="ARBA00023015"/>
    </source>
</evidence>
<evidence type="ECO:0000256" key="4">
    <source>
        <dbReference type="ARBA" id="ARBA00023125"/>
    </source>
</evidence>
<evidence type="ECO:0000313" key="11">
    <source>
        <dbReference type="Proteomes" id="UP000639772"/>
    </source>
</evidence>